<dbReference type="PANTHER" id="PTHR43289:SF6">
    <property type="entry name" value="SERINE_THREONINE-PROTEIN KINASE NEKL-3"/>
    <property type="match status" value="1"/>
</dbReference>
<dbReference type="CDD" id="cd14014">
    <property type="entry name" value="STKc_PknB_like"/>
    <property type="match status" value="1"/>
</dbReference>
<feature type="domain" description="Protein kinase" evidence="6">
    <location>
        <begin position="10"/>
        <end position="269"/>
    </location>
</feature>
<evidence type="ECO:0000256" key="3">
    <source>
        <dbReference type="ARBA" id="ARBA00022777"/>
    </source>
</evidence>
<dbReference type="EMBL" id="AP019860">
    <property type="protein sequence ID" value="BBM82909.1"/>
    <property type="molecule type" value="Genomic_DNA"/>
</dbReference>
<accession>A0A5S9IJ96</accession>
<keyword evidence="8" id="KW-1185">Reference proteome</keyword>
<evidence type="ECO:0000256" key="4">
    <source>
        <dbReference type="ARBA" id="ARBA00022840"/>
    </source>
</evidence>
<dbReference type="PROSITE" id="PS50011">
    <property type="entry name" value="PROTEIN_KINASE_DOM"/>
    <property type="match status" value="1"/>
</dbReference>
<dbReference type="GO" id="GO:0004674">
    <property type="term" value="F:protein serine/threonine kinase activity"/>
    <property type="evidence" value="ECO:0007669"/>
    <property type="project" value="TreeGrafter"/>
</dbReference>
<evidence type="ECO:0000313" key="8">
    <source>
        <dbReference type="Proteomes" id="UP000326354"/>
    </source>
</evidence>
<dbReference type="RefSeq" id="WP_151967134.1">
    <property type="nucleotide sequence ID" value="NZ_AP019860.1"/>
</dbReference>
<dbReference type="KEGG" id="uam:UABAM_01252"/>
<dbReference type="InterPro" id="IPR008271">
    <property type="entry name" value="Ser/Thr_kinase_AS"/>
</dbReference>
<dbReference type="GO" id="GO:0005524">
    <property type="term" value="F:ATP binding"/>
    <property type="evidence" value="ECO:0007669"/>
    <property type="project" value="UniProtKB-UniRule"/>
</dbReference>
<dbReference type="InterPro" id="IPR011009">
    <property type="entry name" value="Kinase-like_dom_sf"/>
</dbReference>
<sequence>MPDQKVINNFKIIRLLGYGGMGEVYLAEQQDLERLVAIKIVDKATQLDFIERFKREAKIAAALQHPNIVNIYSIGEEKDFFYITMEYVEGQDIEHILEEGPLPELEVWHQIVIPICSALQKAATKNIIHRDIKPSNLMFDVNGCVKLTDFGLSKTIVESNGLTTEGVILGTPEYMSPEQATHNNLDFRSDIYSLGATIYHLLTCHKVFSGQHFVDILLKHKIEKIIPPQEYIPELRIATSRILAKMLAKDPDDRYQTYEQLICDVEALIDNKPLQYADAKALSVYTINPEKKKSTTQRLKKWLMSPNSDPADSKPTSRIIKGRITSRLVLTMQNKNISPQKTATNIETPEKVKQNDNIEMVEKTKQSEVIESVHDAVMNKSNTNESTVHQNIDMDDFSNYIMDFYQEAKSTLLRASTTTLLIAFYIPQKTIYKVLEGRADSDELKGILHETQLLGKNLESLFDKDIFMYETFKDNHYQAIIWGRAQDIAFVYLDTLSSLSKMTLSHVNAFSIYKNMKQKIPV</sequence>
<evidence type="ECO:0000256" key="5">
    <source>
        <dbReference type="PROSITE-ProRule" id="PRU10141"/>
    </source>
</evidence>
<dbReference type="InterPro" id="IPR000719">
    <property type="entry name" value="Prot_kinase_dom"/>
</dbReference>
<dbReference type="Gene3D" id="1.10.510.10">
    <property type="entry name" value="Transferase(Phosphotransferase) domain 1"/>
    <property type="match status" value="1"/>
</dbReference>
<keyword evidence="4 5" id="KW-0067">ATP-binding</keyword>
<dbReference type="PROSITE" id="PS00108">
    <property type="entry name" value="PROTEIN_KINASE_ST"/>
    <property type="match status" value="1"/>
</dbReference>
<evidence type="ECO:0000256" key="2">
    <source>
        <dbReference type="ARBA" id="ARBA00022741"/>
    </source>
</evidence>
<evidence type="ECO:0000259" key="6">
    <source>
        <dbReference type="PROSITE" id="PS50011"/>
    </source>
</evidence>
<proteinExistence type="predicted"/>
<dbReference type="Pfam" id="PF00069">
    <property type="entry name" value="Pkinase"/>
    <property type="match status" value="1"/>
</dbReference>
<evidence type="ECO:0000256" key="1">
    <source>
        <dbReference type="ARBA" id="ARBA00022679"/>
    </source>
</evidence>
<dbReference type="Proteomes" id="UP000326354">
    <property type="component" value="Chromosome"/>
</dbReference>
<name>A0A5S9IJ96_UABAM</name>
<dbReference type="PROSITE" id="PS00107">
    <property type="entry name" value="PROTEIN_KINASE_ATP"/>
    <property type="match status" value="1"/>
</dbReference>
<dbReference type="AlphaFoldDB" id="A0A5S9IJ96"/>
<dbReference type="PANTHER" id="PTHR43289">
    <property type="entry name" value="MITOGEN-ACTIVATED PROTEIN KINASE KINASE KINASE 20-RELATED"/>
    <property type="match status" value="1"/>
</dbReference>
<feature type="binding site" evidence="5">
    <location>
        <position position="39"/>
    </location>
    <ligand>
        <name>ATP</name>
        <dbReference type="ChEBI" id="CHEBI:30616"/>
    </ligand>
</feature>
<keyword evidence="2 5" id="KW-0547">Nucleotide-binding</keyword>
<dbReference type="SMART" id="SM00220">
    <property type="entry name" value="S_TKc"/>
    <property type="match status" value="1"/>
</dbReference>
<dbReference type="OrthoDB" id="6111975at2"/>
<gene>
    <name evidence="7" type="ORF">UABAM_01252</name>
</gene>
<keyword evidence="3 7" id="KW-0418">Kinase</keyword>
<reference evidence="7 8" key="1">
    <citation type="submission" date="2019-08" db="EMBL/GenBank/DDBJ databases">
        <title>Complete genome sequence of Candidatus Uab amorphum.</title>
        <authorList>
            <person name="Shiratori T."/>
            <person name="Suzuki S."/>
            <person name="Kakizawa Y."/>
            <person name="Ishida K."/>
        </authorList>
    </citation>
    <scope>NUCLEOTIDE SEQUENCE [LARGE SCALE GENOMIC DNA]</scope>
    <source>
        <strain evidence="7 8">SRT547</strain>
    </source>
</reference>
<protein>
    <submittedName>
        <fullName evidence="7">Serine/threonine-protein kinase PrkC</fullName>
    </submittedName>
</protein>
<dbReference type="InterPro" id="IPR017441">
    <property type="entry name" value="Protein_kinase_ATP_BS"/>
</dbReference>
<dbReference type="SUPFAM" id="SSF56112">
    <property type="entry name" value="Protein kinase-like (PK-like)"/>
    <property type="match status" value="1"/>
</dbReference>
<keyword evidence="1" id="KW-0808">Transferase</keyword>
<organism evidence="7 8">
    <name type="scientific">Uabimicrobium amorphum</name>
    <dbReference type="NCBI Taxonomy" id="2596890"/>
    <lineage>
        <taxon>Bacteria</taxon>
        <taxon>Pseudomonadati</taxon>
        <taxon>Planctomycetota</taxon>
        <taxon>Candidatus Uabimicrobiia</taxon>
        <taxon>Candidatus Uabimicrobiales</taxon>
        <taxon>Candidatus Uabimicrobiaceae</taxon>
        <taxon>Candidatus Uabimicrobium</taxon>
    </lineage>
</organism>
<evidence type="ECO:0000313" key="7">
    <source>
        <dbReference type="EMBL" id="BBM82909.1"/>
    </source>
</evidence>